<feature type="non-terminal residue" evidence="1">
    <location>
        <position position="81"/>
    </location>
</feature>
<feature type="non-terminal residue" evidence="1">
    <location>
        <position position="1"/>
    </location>
</feature>
<proteinExistence type="predicted"/>
<gene>
    <name evidence="1" type="primary">Nfu_g_1_014401</name>
</gene>
<name>A0A1A8N1R3_9TELE</name>
<dbReference type="EMBL" id="HAEF01021859">
    <property type="protein sequence ID" value="SBR63018.1"/>
    <property type="molecule type" value="Transcribed_RNA"/>
</dbReference>
<sequence>VQIPDEPPFMLHPSVGSARKVRGINIRWTSITKSDPRWGEKGLSKQNQTQSVLVFSKVLLQTKRGTKRRAKNLEVIQTKFI</sequence>
<reference evidence="1" key="1">
    <citation type="submission" date="2016-05" db="EMBL/GenBank/DDBJ databases">
        <authorList>
            <person name="Lavstsen T."/>
            <person name="Jespersen J.S."/>
        </authorList>
    </citation>
    <scope>NUCLEOTIDE SEQUENCE</scope>
    <source>
        <tissue evidence="1">Brain</tissue>
    </source>
</reference>
<organism evidence="1">
    <name type="scientific">Nothobranchius pienaari</name>
    <dbReference type="NCBI Taxonomy" id="704102"/>
    <lineage>
        <taxon>Eukaryota</taxon>
        <taxon>Metazoa</taxon>
        <taxon>Chordata</taxon>
        <taxon>Craniata</taxon>
        <taxon>Vertebrata</taxon>
        <taxon>Euteleostomi</taxon>
        <taxon>Actinopterygii</taxon>
        <taxon>Neopterygii</taxon>
        <taxon>Teleostei</taxon>
        <taxon>Neoteleostei</taxon>
        <taxon>Acanthomorphata</taxon>
        <taxon>Ovalentaria</taxon>
        <taxon>Atherinomorphae</taxon>
        <taxon>Cyprinodontiformes</taxon>
        <taxon>Nothobranchiidae</taxon>
        <taxon>Nothobranchius</taxon>
    </lineage>
</organism>
<dbReference type="AlphaFoldDB" id="A0A1A8N1R3"/>
<evidence type="ECO:0000313" key="1">
    <source>
        <dbReference type="EMBL" id="SBR63018.1"/>
    </source>
</evidence>
<reference evidence="1" key="2">
    <citation type="submission" date="2016-06" db="EMBL/GenBank/DDBJ databases">
        <title>The genome of a short-lived fish provides insights into sex chromosome evolution and the genetic control of aging.</title>
        <authorList>
            <person name="Reichwald K."/>
            <person name="Felder M."/>
            <person name="Petzold A."/>
            <person name="Koch P."/>
            <person name="Groth M."/>
            <person name="Platzer M."/>
        </authorList>
    </citation>
    <scope>NUCLEOTIDE SEQUENCE</scope>
    <source>
        <tissue evidence="1">Brain</tissue>
    </source>
</reference>
<protein>
    <submittedName>
        <fullName evidence="1">Uncharacterized protein</fullName>
    </submittedName>
</protein>
<accession>A0A1A8N1R3</accession>